<reference evidence="8" key="1">
    <citation type="submission" date="2020-04" db="EMBL/GenBank/DDBJ databases">
        <authorList>
            <person name="Zhang T."/>
        </authorList>
    </citation>
    <scope>NUCLEOTIDE SEQUENCE</scope>
    <source>
        <strain evidence="8">HKST-UBA02</strain>
    </source>
</reference>
<evidence type="ECO:0000256" key="3">
    <source>
        <dbReference type="ARBA" id="ARBA00022793"/>
    </source>
</evidence>
<protein>
    <submittedName>
        <fullName evidence="8">Aspartate aminotransferase family protein</fullName>
    </submittedName>
</protein>
<keyword evidence="8" id="KW-0808">Transferase</keyword>
<dbReference type="InterPro" id="IPR015422">
    <property type="entry name" value="PyrdxlP-dep_Trfase_small"/>
</dbReference>
<evidence type="ECO:0000256" key="7">
    <source>
        <dbReference type="RuleBase" id="RU000382"/>
    </source>
</evidence>
<evidence type="ECO:0000256" key="2">
    <source>
        <dbReference type="ARBA" id="ARBA00009533"/>
    </source>
</evidence>
<organism evidence="8 9">
    <name type="scientific">Eiseniibacteriota bacterium</name>
    <dbReference type="NCBI Taxonomy" id="2212470"/>
    <lineage>
        <taxon>Bacteria</taxon>
        <taxon>Candidatus Eiseniibacteriota</taxon>
    </lineage>
</organism>
<dbReference type="Proteomes" id="UP000739538">
    <property type="component" value="Unassembled WGS sequence"/>
</dbReference>
<evidence type="ECO:0000256" key="6">
    <source>
        <dbReference type="PIRSR" id="PIRSR602129-50"/>
    </source>
</evidence>
<proteinExistence type="inferred from homology"/>
<dbReference type="SUPFAM" id="SSF53383">
    <property type="entry name" value="PLP-dependent transferases"/>
    <property type="match status" value="1"/>
</dbReference>
<dbReference type="GO" id="GO:0030170">
    <property type="term" value="F:pyridoxal phosphate binding"/>
    <property type="evidence" value="ECO:0007669"/>
    <property type="project" value="InterPro"/>
</dbReference>
<keyword evidence="4 6" id="KW-0663">Pyridoxal phosphate</keyword>
<dbReference type="Gene3D" id="3.40.640.10">
    <property type="entry name" value="Type I PLP-dependent aspartate aminotransferase-like (Major domain)"/>
    <property type="match status" value="1"/>
</dbReference>
<dbReference type="PANTHER" id="PTHR45677:SF8">
    <property type="entry name" value="CYSTEINE SULFINIC ACID DECARBOXYLASE"/>
    <property type="match status" value="1"/>
</dbReference>
<dbReference type="InterPro" id="IPR002129">
    <property type="entry name" value="PyrdxlP-dep_de-COase"/>
</dbReference>
<dbReference type="GO" id="GO:0008483">
    <property type="term" value="F:transaminase activity"/>
    <property type="evidence" value="ECO:0007669"/>
    <property type="project" value="UniProtKB-KW"/>
</dbReference>
<evidence type="ECO:0000256" key="5">
    <source>
        <dbReference type="ARBA" id="ARBA00023239"/>
    </source>
</evidence>
<keyword evidence="3" id="KW-0210">Decarboxylase</keyword>
<feature type="modified residue" description="N6-(pyridoxal phosphate)lysine" evidence="6">
    <location>
        <position position="322"/>
    </location>
</feature>
<evidence type="ECO:0000256" key="1">
    <source>
        <dbReference type="ARBA" id="ARBA00001933"/>
    </source>
</evidence>
<dbReference type="GO" id="GO:0005737">
    <property type="term" value="C:cytoplasm"/>
    <property type="evidence" value="ECO:0007669"/>
    <property type="project" value="TreeGrafter"/>
</dbReference>
<evidence type="ECO:0000313" key="9">
    <source>
        <dbReference type="Proteomes" id="UP000739538"/>
    </source>
</evidence>
<name>A0A956NBF6_UNCEI</name>
<dbReference type="EMBL" id="JAGQHS010000042">
    <property type="protein sequence ID" value="MCA9756107.1"/>
    <property type="molecule type" value="Genomic_DNA"/>
</dbReference>
<comment type="similarity">
    <text evidence="2 7">Belongs to the group II decarboxylase family.</text>
</comment>
<dbReference type="InterPro" id="IPR015421">
    <property type="entry name" value="PyrdxlP-dep_Trfase_major"/>
</dbReference>
<gene>
    <name evidence="8" type="ORF">KDA27_09915</name>
</gene>
<dbReference type="AlphaFoldDB" id="A0A956NBF6"/>
<keyword evidence="8" id="KW-0032">Aminotransferase</keyword>
<dbReference type="GO" id="GO:0019752">
    <property type="term" value="P:carboxylic acid metabolic process"/>
    <property type="evidence" value="ECO:0007669"/>
    <property type="project" value="InterPro"/>
</dbReference>
<reference evidence="8" key="2">
    <citation type="journal article" date="2021" name="Microbiome">
        <title>Successional dynamics and alternative stable states in a saline activated sludge microbial community over 9 years.</title>
        <authorList>
            <person name="Wang Y."/>
            <person name="Ye J."/>
            <person name="Ju F."/>
            <person name="Liu L."/>
            <person name="Boyd J.A."/>
            <person name="Deng Y."/>
            <person name="Parks D.H."/>
            <person name="Jiang X."/>
            <person name="Yin X."/>
            <person name="Woodcroft B.J."/>
            <person name="Tyson G.W."/>
            <person name="Hugenholtz P."/>
            <person name="Polz M.F."/>
            <person name="Zhang T."/>
        </authorList>
    </citation>
    <scope>NUCLEOTIDE SEQUENCE</scope>
    <source>
        <strain evidence="8">HKST-UBA02</strain>
    </source>
</reference>
<evidence type="ECO:0000313" key="8">
    <source>
        <dbReference type="EMBL" id="MCA9756107.1"/>
    </source>
</evidence>
<dbReference type="Gene3D" id="3.90.1150.170">
    <property type="match status" value="1"/>
</dbReference>
<accession>A0A956NBF6</accession>
<dbReference type="GO" id="GO:0016831">
    <property type="term" value="F:carboxy-lyase activity"/>
    <property type="evidence" value="ECO:0007669"/>
    <property type="project" value="UniProtKB-KW"/>
</dbReference>
<sequence length="510" mass="56468">MSDRVTENSAHFIDPAGSNRDAMRSLGYRFVDLLVDVASNALARPAFDRDTAPEPGPYHPSEEGRSVAELMNELGPILSTSLNPAHPGYMGHMDTLASAVGIFSDALVSAANNNMLSWEMSPVFTAMERQMTSWFTGLFGWERSETFPGGGEVPHDEAVPFGQLVSGGTLANMTAMLVARNALGGDTKQDGLARLDAPPVFLATKNAHFSFAKAANLLGLGKEGWVGLPTDDHGAVRVDSIGPMLEKVRREGRRPFALVGVAGTTVTGTIDPLPELAEIAEREGLWFHVDAALGGAIAVSERLRSRLSGVERARSITFNPQKWLFVPKTCASILFRDGRDVDTHLREAFVYGTSHRREHGEHYNLGEWTLQGTRRVDVLKLYLTLEHIGRRRLARIIERHLDLASYLAEQIEAHDELELLTKPDLNIVNFRYRGPSPWDDCEKVAMRCDRITASIQRSVEDSGLGWLSLPEYRGRRYLRAVILHPDTDERRLDAILDEVVRAGREALRTV</sequence>
<keyword evidence="5 7" id="KW-0456">Lyase</keyword>
<dbReference type="Pfam" id="PF00282">
    <property type="entry name" value="Pyridoxal_deC"/>
    <property type="match status" value="1"/>
</dbReference>
<dbReference type="Gene3D" id="3.90.1150.10">
    <property type="entry name" value="Aspartate Aminotransferase, domain 1"/>
    <property type="match status" value="1"/>
</dbReference>
<comment type="caution">
    <text evidence="8">The sequence shown here is derived from an EMBL/GenBank/DDBJ whole genome shotgun (WGS) entry which is preliminary data.</text>
</comment>
<evidence type="ECO:0000256" key="4">
    <source>
        <dbReference type="ARBA" id="ARBA00022898"/>
    </source>
</evidence>
<comment type="cofactor">
    <cofactor evidence="1 6 7">
        <name>pyridoxal 5'-phosphate</name>
        <dbReference type="ChEBI" id="CHEBI:597326"/>
    </cofactor>
</comment>
<dbReference type="InterPro" id="IPR015424">
    <property type="entry name" value="PyrdxlP-dep_Trfase"/>
</dbReference>
<dbReference type="PANTHER" id="PTHR45677">
    <property type="entry name" value="GLUTAMATE DECARBOXYLASE-RELATED"/>
    <property type="match status" value="1"/>
</dbReference>